<evidence type="ECO:0000313" key="1">
    <source>
        <dbReference type="EMBL" id="KAI3372510.1"/>
    </source>
</evidence>
<protein>
    <submittedName>
        <fullName evidence="1">Uncharacterized protein</fullName>
    </submittedName>
</protein>
<accession>A0ACB8WXJ5</accession>
<organism evidence="1 2">
    <name type="scientific">Scortum barcoo</name>
    <name type="common">barcoo grunter</name>
    <dbReference type="NCBI Taxonomy" id="214431"/>
    <lineage>
        <taxon>Eukaryota</taxon>
        <taxon>Metazoa</taxon>
        <taxon>Chordata</taxon>
        <taxon>Craniata</taxon>
        <taxon>Vertebrata</taxon>
        <taxon>Euteleostomi</taxon>
        <taxon>Actinopterygii</taxon>
        <taxon>Neopterygii</taxon>
        <taxon>Teleostei</taxon>
        <taxon>Neoteleostei</taxon>
        <taxon>Acanthomorphata</taxon>
        <taxon>Eupercaria</taxon>
        <taxon>Centrarchiformes</taxon>
        <taxon>Terapontoidei</taxon>
        <taxon>Terapontidae</taxon>
        <taxon>Scortum</taxon>
    </lineage>
</organism>
<keyword evidence="2" id="KW-1185">Reference proteome</keyword>
<name>A0ACB8WXJ5_9TELE</name>
<feature type="non-terminal residue" evidence="1">
    <location>
        <position position="535"/>
    </location>
</feature>
<evidence type="ECO:0000313" key="2">
    <source>
        <dbReference type="Proteomes" id="UP000831701"/>
    </source>
</evidence>
<dbReference type="EMBL" id="CM041535">
    <property type="protein sequence ID" value="KAI3372510.1"/>
    <property type="molecule type" value="Genomic_DNA"/>
</dbReference>
<comment type="caution">
    <text evidence="1">The sequence shown here is derived from an EMBL/GenBank/DDBJ whole genome shotgun (WGS) entry which is preliminary data.</text>
</comment>
<dbReference type="Proteomes" id="UP000831701">
    <property type="component" value="Chromosome 5"/>
</dbReference>
<gene>
    <name evidence="1" type="ORF">L3Q82_022988</name>
</gene>
<reference evidence="1" key="1">
    <citation type="submission" date="2022-04" db="EMBL/GenBank/DDBJ databases">
        <title>Jade perch genome.</title>
        <authorList>
            <person name="Chao B."/>
        </authorList>
    </citation>
    <scope>NUCLEOTIDE SEQUENCE</scope>
    <source>
        <strain evidence="1">CB-2022</strain>
    </source>
</reference>
<proteinExistence type="predicted"/>
<sequence>MERRTLALGAMVKERLPKKEDLDPRKWMKQETVSGFADFILNKHSDKDADKSFDNKEMLLEAEKQFMEAAKANDVETMKTLGKGLNANAKNVDNRTALHYAVAGKNKEAVQYLLQRRVKVDQKDKHGVAPIHLAVWFGSLEILKLLVQAGAEQKVENEEGLNIMHCAAINNHTEIIEYIINDLQMKELDKDDKSGHRPFALAAEHGCVEMLKMLMDEYNMDTMKPNKSGDTPLHLAARNDRLDAVQLLLQSFDTRDEVNMDGETALYQAADNGQERCARALLEASCDPNILTTAKCSALHPVSERGDTSLVQLLLEYKAHTDFKNQHLEAPLHLAVKNSHIPVIHSLLAAGCDINVTDKRSQTAIHRAAELARTEVVEMLLKAELDLTLRDRQGKTALGVAVRADEVIIVDMIIKAERYYAWRKANPALNESVHSEYPLTFKLDHRYETKQLRSMAWRLAYELLKPGDWKKLAEHWGFTKEQVSAIEEQWTGQHSYKEHGNRMLLIWLHGEELAQRSPVKELYQGLIVTGNRKAA</sequence>